<evidence type="ECO:0000256" key="2">
    <source>
        <dbReference type="ARBA" id="ARBA00004167"/>
    </source>
</evidence>
<dbReference type="GO" id="GO:0004497">
    <property type="term" value="F:monooxygenase activity"/>
    <property type="evidence" value="ECO:0007669"/>
    <property type="project" value="UniProtKB-KW"/>
</dbReference>
<dbReference type="AlphaFoldDB" id="A0A5J4ZBQ2"/>
<keyword evidence="10 13" id="KW-0503">Monooxygenase</keyword>
<evidence type="ECO:0000256" key="11">
    <source>
        <dbReference type="ARBA" id="ARBA00023136"/>
    </source>
</evidence>
<accession>A0A5J4ZBQ2</accession>
<evidence type="ECO:0000313" key="15">
    <source>
        <dbReference type="Proteomes" id="UP000325577"/>
    </source>
</evidence>
<dbReference type="Gene3D" id="1.10.630.10">
    <property type="entry name" value="Cytochrome P450"/>
    <property type="match status" value="1"/>
</dbReference>
<dbReference type="PANTHER" id="PTHR47955:SF22">
    <property type="entry name" value="CYTOCHROME P450 83B1-LIKE"/>
    <property type="match status" value="1"/>
</dbReference>
<evidence type="ECO:0000256" key="6">
    <source>
        <dbReference type="ARBA" id="ARBA00022723"/>
    </source>
</evidence>
<protein>
    <recommendedName>
        <fullName evidence="16">Cytochrome P450</fullName>
    </recommendedName>
</protein>
<keyword evidence="5" id="KW-0812">Transmembrane</keyword>
<dbReference type="PANTHER" id="PTHR47955">
    <property type="entry name" value="CYTOCHROME P450 FAMILY 71 PROTEIN"/>
    <property type="match status" value="1"/>
</dbReference>
<dbReference type="GO" id="GO:0016020">
    <property type="term" value="C:membrane"/>
    <property type="evidence" value="ECO:0007669"/>
    <property type="project" value="UniProtKB-SubCell"/>
</dbReference>
<dbReference type="SUPFAM" id="SSF48264">
    <property type="entry name" value="Cytochrome P450"/>
    <property type="match status" value="1"/>
</dbReference>
<keyword evidence="11" id="KW-0472">Membrane</keyword>
<evidence type="ECO:0008006" key="16">
    <source>
        <dbReference type="Google" id="ProtNLM"/>
    </source>
</evidence>
<dbReference type="GO" id="GO:0005506">
    <property type="term" value="F:iron ion binding"/>
    <property type="evidence" value="ECO:0007669"/>
    <property type="project" value="InterPro"/>
</dbReference>
<evidence type="ECO:0000256" key="7">
    <source>
        <dbReference type="ARBA" id="ARBA00022989"/>
    </source>
</evidence>
<keyword evidence="8 13" id="KW-0560">Oxidoreductase</keyword>
<dbReference type="OrthoDB" id="1055148at2759"/>
<organism evidence="14 15">
    <name type="scientific">Nyssa sinensis</name>
    <dbReference type="NCBI Taxonomy" id="561372"/>
    <lineage>
        <taxon>Eukaryota</taxon>
        <taxon>Viridiplantae</taxon>
        <taxon>Streptophyta</taxon>
        <taxon>Embryophyta</taxon>
        <taxon>Tracheophyta</taxon>
        <taxon>Spermatophyta</taxon>
        <taxon>Magnoliopsida</taxon>
        <taxon>eudicotyledons</taxon>
        <taxon>Gunneridae</taxon>
        <taxon>Pentapetalae</taxon>
        <taxon>asterids</taxon>
        <taxon>Cornales</taxon>
        <taxon>Nyssaceae</taxon>
        <taxon>Nyssa</taxon>
    </lineage>
</organism>
<keyword evidence="15" id="KW-1185">Reference proteome</keyword>
<evidence type="ECO:0000256" key="10">
    <source>
        <dbReference type="ARBA" id="ARBA00023033"/>
    </source>
</evidence>
<evidence type="ECO:0000256" key="4">
    <source>
        <dbReference type="ARBA" id="ARBA00022617"/>
    </source>
</evidence>
<reference evidence="14 15" key="1">
    <citation type="submission" date="2019-09" db="EMBL/GenBank/DDBJ databases">
        <title>A chromosome-level genome assembly of the Chinese tupelo Nyssa sinensis.</title>
        <authorList>
            <person name="Yang X."/>
            <person name="Kang M."/>
            <person name="Yang Y."/>
            <person name="Xiong H."/>
            <person name="Wang M."/>
            <person name="Zhang Z."/>
            <person name="Wang Z."/>
            <person name="Wu H."/>
            <person name="Ma T."/>
            <person name="Liu J."/>
            <person name="Xi Z."/>
        </authorList>
    </citation>
    <scope>NUCLEOTIDE SEQUENCE [LARGE SCALE GENOMIC DNA]</scope>
    <source>
        <strain evidence="14">J267</strain>
        <tissue evidence="14">Leaf</tissue>
    </source>
</reference>
<dbReference type="PROSITE" id="PS00086">
    <property type="entry name" value="CYTOCHROME_P450"/>
    <property type="match status" value="1"/>
</dbReference>
<dbReference type="PRINTS" id="PR00463">
    <property type="entry name" value="EP450I"/>
</dbReference>
<evidence type="ECO:0000256" key="8">
    <source>
        <dbReference type="ARBA" id="ARBA00023002"/>
    </source>
</evidence>
<evidence type="ECO:0000256" key="12">
    <source>
        <dbReference type="PIRSR" id="PIRSR602401-1"/>
    </source>
</evidence>
<feature type="binding site" description="axial binding residue" evidence="12">
    <location>
        <position position="353"/>
    </location>
    <ligand>
        <name>heme</name>
        <dbReference type="ChEBI" id="CHEBI:30413"/>
    </ligand>
    <ligandPart>
        <name>Fe</name>
        <dbReference type="ChEBI" id="CHEBI:18248"/>
    </ligandPart>
</feature>
<dbReference type="EMBL" id="CM018052">
    <property type="protein sequence ID" value="KAA8514787.1"/>
    <property type="molecule type" value="Genomic_DNA"/>
</dbReference>
<proteinExistence type="inferred from homology"/>
<evidence type="ECO:0000256" key="3">
    <source>
        <dbReference type="ARBA" id="ARBA00010617"/>
    </source>
</evidence>
<dbReference type="InterPro" id="IPR001128">
    <property type="entry name" value="Cyt_P450"/>
</dbReference>
<dbReference type="Pfam" id="PF00067">
    <property type="entry name" value="p450"/>
    <property type="match status" value="1"/>
</dbReference>
<keyword evidence="6 12" id="KW-0479">Metal-binding</keyword>
<evidence type="ECO:0000256" key="13">
    <source>
        <dbReference type="RuleBase" id="RU000461"/>
    </source>
</evidence>
<keyword evidence="9 12" id="KW-0408">Iron</keyword>
<dbReference type="GO" id="GO:0020037">
    <property type="term" value="F:heme binding"/>
    <property type="evidence" value="ECO:0007669"/>
    <property type="project" value="InterPro"/>
</dbReference>
<dbReference type="PRINTS" id="PR00385">
    <property type="entry name" value="P450"/>
</dbReference>
<dbReference type="InterPro" id="IPR017972">
    <property type="entry name" value="Cyt_P450_CS"/>
</dbReference>
<evidence type="ECO:0000256" key="5">
    <source>
        <dbReference type="ARBA" id="ARBA00022692"/>
    </source>
</evidence>
<comment type="cofactor">
    <cofactor evidence="1 12">
        <name>heme</name>
        <dbReference type="ChEBI" id="CHEBI:30413"/>
    </cofactor>
</comment>
<dbReference type="Proteomes" id="UP000325577">
    <property type="component" value="Linkage Group LG9"/>
</dbReference>
<evidence type="ECO:0000256" key="9">
    <source>
        <dbReference type="ARBA" id="ARBA00023004"/>
    </source>
</evidence>
<dbReference type="InterPro" id="IPR002401">
    <property type="entry name" value="Cyt_P450_E_grp-I"/>
</dbReference>
<keyword evidence="7" id="KW-1133">Transmembrane helix</keyword>
<keyword evidence="4 12" id="KW-0349">Heme</keyword>
<name>A0A5J4ZBQ2_9ASTE</name>
<comment type="subcellular location">
    <subcellularLocation>
        <location evidence="2">Membrane</location>
        <topology evidence="2">Single-pass membrane protein</topology>
    </subcellularLocation>
</comment>
<evidence type="ECO:0000313" key="14">
    <source>
        <dbReference type="EMBL" id="KAA8514787.1"/>
    </source>
</evidence>
<gene>
    <name evidence="14" type="ORF">F0562_017966</name>
</gene>
<dbReference type="GO" id="GO:0016705">
    <property type="term" value="F:oxidoreductase activity, acting on paired donors, with incorporation or reduction of molecular oxygen"/>
    <property type="evidence" value="ECO:0007669"/>
    <property type="project" value="InterPro"/>
</dbReference>
<dbReference type="InterPro" id="IPR036396">
    <property type="entry name" value="Cyt_P450_sf"/>
</dbReference>
<comment type="similarity">
    <text evidence="3 13">Belongs to the cytochrome P450 family.</text>
</comment>
<evidence type="ECO:0000256" key="1">
    <source>
        <dbReference type="ARBA" id="ARBA00001971"/>
    </source>
</evidence>
<dbReference type="FunFam" id="1.10.630.10:FF:000126">
    <property type="entry name" value="Predicted protein"/>
    <property type="match status" value="1"/>
</dbReference>
<sequence length="414" mass="47650">MMISDRRLQNLWSHDDGCWFFRWRSICDEQDDLAVDVGMNKMVKKLVRWGSWLVHGGDALVVALRCRAGSQEFGTRCFEGHNLPCRVISGAEFELSHMRPSNRERDTKVEGKENSPLAVLLIQCKKYACKLLDHFPFMSWVDKLSRLSTRLEKNFKELDLFYQEIIDEHLSKKSTMSEEEDIVDILLQLQKDQSFAIDLTFDHIKAVLMNIFVAGTDTSAATLVWAMAELMKHPRVMKRVQEEVRDIIGSKGVVGEDDLHKLPYLISVVKEILRLHPADPLLVPHETTQQCYIEGYRIRPKTMVYVNAWAIGRDPEAWENPEEFFPERFLGSSIDYKGQDFELIPFGAGRRGCPGIQLGVVTVELALANLLYSFDWELPPEMNKEDIDMDVLPGITMHKKNALCLLPKKYRSDE</sequence>